<dbReference type="Pfam" id="PF00196">
    <property type="entry name" value="GerE"/>
    <property type="match status" value="1"/>
</dbReference>
<feature type="modified residue" description="4-aspartylphosphate" evidence="5">
    <location>
        <position position="56"/>
    </location>
</feature>
<keyword evidence="3 8" id="KW-0238">DNA-binding</keyword>
<dbReference type="SUPFAM" id="SSF52172">
    <property type="entry name" value="CheY-like"/>
    <property type="match status" value="1"/>
</dbReference>
<dbReference type="GO" id="GO:0000160">
    <property type="term" value="P:phosphorelay signal transduction system"/>
    <property type="evidence" value="ECO:0007669"/>
    <property type="project" value="InterPro"/>
</dbReference>
<dbReference type="AlphaFoldDB" id="A0A3M8C785"/>
<feature type="domain" description="Response regulatory" evidence="7">
    <location>
        <begin position="5"/>
        <end position="121"/>
    </location>
</feature>
<evidence type="ECO:0000259" key="7">
    <source>
        <dbReference type="PROSITE" id="PS50110"/>
    </source>
</evidence>
<dbReference type="SMART" id="SM00448">
    <property type="entry name" value="REC"/>
    <property type="match status" value="1"/>
</dbReference>
<dbReference type="CDD" id="cd06170">
    <property type="entry name" value="LuxR_C_like"/>
    <property type="match status" value="1"/>
</dbReference>
<evidence type="ECO:0000256" key="1">
    <source>
        <dbReference type="ARBA" id="ARBA00022553"/>
    </source>
</evidence>
<reference evidence="8 9" key="1">
    <citation type="submission" date="2018-10" db="EMBL/GenBank/DDBJ databases">
        <title>Phylogenomics of Brevibacillus.</title>
        <authorList>
            <person name="Dunlap C."/>
        </authorList>
    </citation>
    <scope>NUCLEOTIDE SEQUENCE [LARGE SCALE GENOMIC DNA]</scope>
    <source>
        <strain evidence="8 9">JCM 12215</strain>
    </source>
</reference>
<dbReference type="Proteomes" id="UP000282028">
    <property type="component" value="Unassembled WGS sequence"/>
</dbReference>
<keyword evidence="9" id="KW-1185">Reference proteome</keyword>
<keyword evidence="1 5" id="KW-0597">Phosphoprotein</keyword>
<dbReference type="PROSITE" id="PS50043">
    <property type="entry name" value="HTH_LUXR_2"/>
    <property type="match status" value="1"/>
</dbReference>
<evidence type="ECO:0000256" key="5">
    <source>
        <dbReference type="PROSITE-ProRule" id="PRU00169"/>
    </source>
</evidence>
<evidence type="ECO:0000256" key="3">
    <source>
        <dbReference type="ARBA" id="ARBA00023125"/>
    </source>
</evidence>
<dbReference type="PANTHER" id="PTHR43214:SF24">
    <property type="entry name" value="TRANSCRIPTIONAL REGULATORY PROTEIN NARL-RELATED"/>
    <property type="match status" value="1"/>
</dbReference>
<accession>A0A3M8C785</accession>
<dbReference type="GO" id="GO:0006355">
    <property type="term" value="P:regulation of DNA-templated transcription"/>
    <property type="evidence" value="ECO:0007669"/>
    <property type="project" value="InterPro"/>
</dbReference>
<evidence type="ECO:0000313" key="9">
    <source>
        <dbReference type="Proteomes" id="UP000282028"/>
    </source>
</evidence>
<dbReference type="EMBL" id="RHHR01000028">
    <property type="protein sequence ID" value="RNB71498.1"/>
    <property type="molecule type" value="Genomic_DNA"/>
</dbReference>
<keyword evidence="4" id="KW-0804">Transcription</keyword>
<dbReference type="Pfam" id="PF00072">
    <property type="entry name" value="Response_reg"/>
    <property type="match status" value="1"/>
</dbReference>
<dbReference type="GO" id="GO:0003677">
    <property type="term" value="F:DNA binding"/>
    <property type="evidence" value="ECO:0007669"/>
    <property type="project" value="UniProtKB-KW"/>
</dbReference>
<gene>
    <name evidence="8" type="ORF">EDM52_14745</name>
</gene>
<sequence>MNAIKCLIVENEKIVRESLAILLNMEEDIEVVGTSENGADALAFCERILPDIILMDVHMPVMDGVEATKLIKNRWPQIKVIMLTNHQDVEYVLAALGHGAEGYLLKAISPENLSGGIRLVLQGGTLIPQHVARDILREITDLRKQTEKAGNAYNLSDRELEILTLASKGLNNKEISQKLFLSHGTVKNYISNIYSKMEVRDRKEATSKALDEGIL</sequence>
<protein>
    <submittedName>
        <fullName evidence="8">DNA-binding response regulator</fullName>
    </submittedName>
</protein>
<comment type="caution">
    <text evidence="8">The sequence shown here is derived from an EMBL/GenBank/DDBJ whole genome shotgun (WGS) entry which is preliminary data.</text>
</comment>
<keyword evidence="2" id="KW-0805">Transcription regulation</keyword>
<dbReference type="InterPro" id="IPR001789">
    <property type="entry name" value="Sig_transdc_resp-reg_receiver"/>
</dbReference>
<proteinExistence type="predicted"/>
<dbReference type="PROSITE" id="PS00622">
    <property type="entry name" value="HTH_LUXR_1"/>
    <property type="match status" value="1"/>
</dbReference>
<dbReference type="SMART" id="SM00421">
    <property type="entry name" value="HTH_LUXR"/>
    <property type="match status" value="1"/>
</dbReference>
<dbReference type="OrthoDB" id="9780153at2"/>
<dbReference type="InterPro" id="IPR058245">
    <property type="entry name" value="NreC/VraR/RcsB-like_REC"/>
</dbReference>
<name>A0A3M8C785_9BACL</name>
<dbReference type="Gene3D" id="3.40.50.2300">
    <property type="match status" value="1"/>
</dbReference>
<dbReference type="CDD" id="cd17535">
    <property type="entry name" value="REC_NarL-like"/>
    <property type="match status" value="1"/>
</dbReference>
<dbReference type="InterPro" id="IPR039420">
    <property type="entry name" value="WalR-like"/>
</dbReference>
<dbReference type="RefSeq" id="WP_122909740.1">
    <property type="nucleotide sequence ID" value="NZ_CBCSBE010000007.1"/>
</dbReference>
<organism evidence="8 9">
    <name type="scientific">Brevibacillus invocatus</name>
    <dbReference type="NCBI Taxonomy" id="173959"/>
    <lineage>
        <taxon>Bacteria</taxon>
        <taxon>Bacillati</taxon>
        <taxon>Bacillota</taxon>
        <taxon>Bacilli</taxon>
        <taxon>Bacillales</taxon>
        <taxon>Paenibacillaceae</taxon>
        <taxon>Brevibacillus</taxon>
    </lineage>
</organism>
<dbReference type="PRINTS" id="PR00038">
    <property type="entry name" value="HTHLUXR"/>
</dbReference>
<evidence type="ECO:0000256" key="2">
    <source>
        <dbReference type="ARBA" id="ARBA00023015"/>
    </source>
</evidence>
<evidence type="ECO:0000259" key="6">
    <source>
        <dbReference type="PROSITE" id="PS50043"/>
    </source>
</evidence>
<evidence type="ECO:0000256" key="4">
    <source>
        <dbReference type="ARBA" id="ARBA00023163"/>
    </source>
</evidence>
<dbReference type="PANTHER" id="PTHR43214">
    <property type="entry name" value="TWO-COMPONENT RESPONSE REGULATOR"/>
    <property type="match status" value="1"/>
</dbReference>
<dbReference type="InterPro" id="IPR000792">
    <property type="entry name" value="Tscrpt_reg_LuxR_C"/>
</dbReference>
<feature type="domain" description="HTH luxR-type" evidence="6">
    <location>
        <begin position="147"/>
        <end position="213"/>
    </location>
</feature>
<evidence type="ECO:0000313" key="8">
    <source>
        <dbReference type="EMBL" id="RNB71498.1"/>
    </source>
</evidence>
<dbReference type="InterPro" id="IPR011006">
    <property type="entry name" value="CheY-like_superfamily"/>
</dbReference>
<dbReference type="PROSITE" id="PS50110">
    <property type="entry name" value="RESPONSE_REGULATORY"/>
    <property type="match status" value="1"/>
</dbReference>